<dbReference type="Pfam" id="PF08747">
    <property type="entry name" value="BrxB"/>
    <property type="match status" value="1"/>
</dbReference>
<dbReference type="AlphaFoldDB" id="A0A9X4RGD4"/>
<sequence>MTNRSSANNVIDRVVSALKTDLMAEGGAKISTMRNYQFAIAVYPPDREFEMRRKLKQMQDELQAVGWNVLSISLLQLFIERLKSKSPPSLERLIAMEKRLADKTSDRGLNYLKEKLTPEVEGADGIAQDIIRKINEFMPNATPDKKLILLSRVGGLYPFFRSSGLLRHLDGKTSNLPIVLLYPGDRQDVSSLSFMGEQTTDRDYRPRIYS</sequence>
<accession>A0A9X4RGD4</accession>
<dbReference type="EMBL" id="VBTY01000018">
    <property type="protein sequence ID" value="MDG3493663.1"/>
    <property type="molecule type" value="Genomic_DNA"/>
</dbReference>
<evidence type="ECO:0000313" key="1">
    <source>
        <dbReference type="EMBL" id="MDG3493663.1"/>
    </source>
</evidence>
<protein>
    <submittedName>
        <fullName evidence="1">DUF1788 domain-containing protein</fullName>
    </submittedName>
</protein>
<reference evidence="1" key="1">
    <citation type="submission" date="2019-05" db="EMBL/GenBank/DDBJ databases">
        <title>Whole genome sequencing of Pseudanabaena catenata USMAC16.</title>
        <authorList>
            <person name="Khan Z."/>
            <person name="Omar W.M."/>
            <person name="Convey P."/>
            <person name="Merican F."/>
            <person name="Najimudin N."/>
        </authorList>
    </citation>
    <scope>NUCLEOTIDE SEQUENCE</scope>
    <source>
        <strain evidence="1">USMAC16</strain>
    </source>
</reference>
<proteinExistence type="predicted"/>
<keyword evidence="2" id="KW-1185">Reference proteome</keyword>
<gene>
    <name evidence="1" type="ORF">FEV09_03750</name>
</gene>
<organism evidence="1 2">
    <name type="scientific">Pseudanabaena catenata USMAC16</name>
    <dbReference type="NCBI Taxonomy" id="1855837"/>
    <lineage>
        <taxon>Bacteria</taxon>
        <taxon>Bacillati</taxon>
        <taxon>Cyanobacteriota</taxon>
        <taxon>Cyanophyceae</taxon>
        <taxon>Pseudanabaenales</taxon>
        <taxon>Pseudanabaenaceae</taxon>
        <taxon>Pseudanabaena</taxon>
    </lineage>
</organism>
<dbReference type="RefSeq" id="WP_009625712.1">
    <property type="nucleotide sequence ID" value="NZ_VBTY01000018.1"/>
</dbReference>
<comment type="caution">
    <text evidence="1">The sequence shown here is derived from an EMBL/GenBank/DDBJ whole genome shotgun (WGS) entry which is preliminary data.</text>
</comment>
<dbReference type="InterPro" id="IPR014858">
    <property type="entry name" value="BrxB"/>
</dbReference>
<evidence type="ECO:0000313" key="2">
    <source>
        <dbReference type="Proteomes" id="UP001152872"/>
    </source>
</evidence>
<name>A0A9X4RGD4_9CYAN</name>
<dbReference type="Proteomes" id="UP001152872">
    <property type="component" value="Unassembled WGS sequence"/>
</dbReference>